<organism evidence="2 3">
    <name type="scientific">Pristionchus mayeri</name>
    <dbReference type="NCBI Taxonomy" id="1317129"/>
    <lineage>
        <taxon>Eukaryota</taxon>
        <taxon>Metazoa</taxon>
        <taxon>Ecdysozoa</taxon>
        <taxon>Nematoda</taxon>
        <taxon>Chromadorea</taxon>
        <taxon>Rhabditida</taxon>
        <taxon>Rhabditina</taxon>
        <taxon>Diplogasteromorpha</taxon>
        <taxon>Diplogasteroidea</taxon>
        <taxon>Neodiplogasteridae</taxon>
        <taxon>Pristionchus</taxon>
    </lineage>
</organism>
<feature type="domain" description="C2H2-type" evidence="1">
    <location>
        <begin position="42"/>
        <end position="64"/>
    </location>
</feature>
<accession>A0AAN4Z3J3</accession>
<sequence length="110" mass="12789">MEDETEKKEHKCPECEHHSKSAWSWVKHLKIKHSTTPTLVTPQCFLCKKFPETPYGFIPHLKLHHKTTLLPSGIYLLCSCGTRYNSSYDQKKRDKKCSGGNFTLHKLDED</sequence>
<dbReference type="EMBL" id="BTRK01000001">
    <property type="protein sequence ID" value="GMR30610.1"/>
    <property type="molecule type" value="Genomic_DNA"/>
</dbReference>
<name>A0AAN4Z3J3_9BILA</name>
<dbReference type="Proteomes" id="UP001328107">
    <property type="component" value="Unassembled WGS sequence"/>
</dbReference>
<dbReference type="SMART" id="SM00355">
    <property type="entry name" value="ZnF_C2H2"/>
    <property type="match status" value="2"/>
</dbReference>
<evidence type="ECO:0000259" key="1">
    <source>
        <dbReference type="SMART" id="SM00355"/>
    </source>
</evidence>
<evidence type="ECO:0000313" key="2">
    <source>
        <dbReference type="EMBL" id="GMR30610.1"/>
    </source>
</evidence>
<evidence type="ECO:0000313" key="3">
    <source>
        <dbReference type="Proteomes" id="UP001328107"/>
    </source>
</evidence>
<comment type="caution">
    <text evidence="2">The sequence shown here is derived from an EMBL/GenBank/DDBJ whole genome shotgun (WGS) entry which is preliminary data.</text>
</comment>
<reference evidence="3" key="1">
    <citation type="submission" date="2022-10" db="EMBL/GenBank/DDBJ databases">
        <title>Genome assembly of Pristionchus species.</title>
        <authorList>
            <person name="Yoshida K."/>
            <person name="Sommer R.J."/>
        </authorList>
    </citation>
    <scope>NUCLEOTIDE SEQUENCE [LARGE SCALE GENOMIC DNA]</scope>
    <source>
        <strain evidence="3">RS5460</strain>
    </source>
</reference>
<gene>
    <name evidence="2" type="ORF">PMAYCL1PPCAC_00806</name>
</gene>
<dbReference type="InterPro" id="IPR013087">
    <property type="entry name" value="Znf_C2H2_type"/>
</dbReference>
<feature type="domain" description="C2H2-type" evidence="1">
    <location>
        <begin position="10"/>
        <end position="33"/>
    </location>
</feature>
<keyword evidence="3" id="KW-1185">Reference proteome</keyword>
<protein>
    <recommendedName>
        <fullName evidence="1">C2H2-type domain-containing protein</fullName>
    </recommendedName>
</protein>
<dbReference type="AlphaFoldDB" id="A0AAN4Z3J3"/>
<proteinExistence type="predicted"/>